<evidence type="ECO:0000256" key="4">
    <source>
        <dbReference type="SAM" id="Phobius"/>
    </source>
</evidence>
<feature type="transmembrane region" description="Helical" evidence="4">
    <location>
        <begin position="31"/>
        <end position="52"/>
    </location>
</feature>
<dbReference type="PANTHER" id="PTHR24421:SF61">
    <property type="entry name" value="OXYGEN SENSOR HISTIDINE KINASE NREB"/>
    <property type="match status" value="1"/>
</dbReference>
<organism evidence="6 7">
    <name type="scientific">Nocardia cerradoensis</name>
    <dbReference type="NCBI Taxonomy" id="85688"/>
    <lineage>
        <taxon>Bacteria</taxon>
        <taxon>Bacillati</taxon>
        <taxon>Actinomycetota</taxon>
        <taxon>Actinomycetes</taxon>
        <taxon>Mycobacteriales</taxon>
        <taxon>Nocardiaceae</taxon>
        <taxon>Nocardia</taxon>
    </lineage>
</organism>
<comment type="caution">
    <text evidence="6">The sequence shown here is derived from an EMBL/GenBank/DDBJ whole genome shotgun (WGS) entry which is preliminary data.</text>
</comment>
<dbReference type="PANTHER" id="PTHR24421">
    <property type="entry name" value="NITRATE/NITRITE SENSOR PROTEIN NARX-RELATED"/>
    <property type="match status" value="1"/>
</dbReference>
<keyword evidence="4" id="KW-0472">Membrane</keyword>
<dbReference type="RefSeq" id="WP_094027530.1">
    <property type="nucleotide sequence ID" value="NZ_NGAF01000019.1"/>
</dbReference>
<keyword evidence="2" id="KW-0418">Kinase</keyword>
<dbReference type="InterPro" id="IPR036890">
    <property type="entry name" value="HATPase_C_sf"/>
</dbReference>
<keyword evidence="7" id="KW-1185">Reference proteome</keyword>
<keyword evidence="3" id="KW-0902">Two-component regulatory system</keyword>
<feature type="transmembrane region" description="Helical" evidence="4">
    <location>
        <begin position="59"/>
        <end position="82"/>
    </location>
</feature>
<dbReference type="Gene3D" id="3.30.565.10">
    <property type="entry name" value="Histidine kinase-like ATPase, C-terminal domain"/>
    <property type="match status" value="1"/>
</dbReference>
<evidence type="ECO:0000256" key="1">
    <source>
        <dbReference type="ARBA" id="ARBA00022679"/>
    </source>
</evidence>
<dbReference type="GO" id="GO:0016301">
    <property type="term" value="F:kinase activity"/>
    <property type="evidence" value="ECO:0007669"/>
    <property type="project" value="UniProtKB-KW"/>
</dbReference>
<dbReference type="Proteomes" id="UP000215506">
    <property type="component" value="Unassembled WGS sequence"/>
</dbReference>
<dbReference type="Pfam" id="PF02518">
    <property type="entry name" value="HATPase_c"/>
    <property type="match status" value="1"/>
</dbReference>
<feature type="domain" description="Histidine kinase/HSP90-like ATPase" evidence="5">
    <location>
        <begin position="308"/>
        <end position="404"/>
    </location>
</feature>
<feature type="transmembrane region" description="Helical" evidence="4">
    <location>
        <begin position="128"/>
        <end position="153"/>
    </location>
</feature>
<proteinExistence type="predicted"/>
<evidence type="ECO:0000313" key="6">
    <source>
        <dbReference type="EMBL" id="OXR41515.1"/>
    </source>
</evidence>
<dbReference type="AlphaFoldDB" id="A0A231GY60"/>
<evidence type="ECO:0000256" key="2">
    <source>
        <dbReference type="ARBA" id="ARBA00022777"/>
    </source>
</evidence>
<evidence type="ECO:0000313" key="7">
    <source>
        <dbReference type="Proteomes" id="UP000215506"/>
    </source>
</evidence>
<keyword evidence="4" id="KW-1133">Transmembrane helix</keyword>
<dbReference type="SUPFAM" id="SSF55874">
    <property type="entry name" value="ATPase domain of HSP90 chaperone/DNA topoisomerase II/histidine kinase"/>
    <property type="match status" value="1"/>
</dbReference>
<protein>
    <recommendedName>
        <fullName evidence="5">Histidine kinase/HSP90-like ATPase domain-containing protein</fullName>
    </recommendedName>
</protein>
<dbReference type="GO" id="GO:0000160">
    <property type="term" value="P:phosphorelay signal transduction system"/>
    <property type="evidence" value="ECO:0007669"/>
    <property type="project" value="UniProtKB-KW"/>
</dbReference>
<feature type="transmembrane region" description="Helical" evidence="4">
    <location>
        <begin position="173"/>
        <end position="191"/>
    </location>
</feature>
<feature type="transmembrane region" description="Helical" evidence="4">
    <location>
        <begin position="88"/>
        <end position="107"/>
    </location>
</feature>
<sequence length="405" mass="43065">MAADTTSTPVDPDAGRARTTVGPAEDRITRLFARFLSSGYVAYLFLMAATIVSQADDLALWWTVLAVGLVYGPAVVMGLFSFHPDLRWVRATAAVTALGFVVAAALWPVAWNGELLRADAWISTIPGLAGLSAALVWPAGRTVAVLLAAVIPVQLINHLCRAPGHNGRFVPDLLFAISFCLLFVAAGLMAMRTGRILDATRNEAHEAAAAAAAATARTVQRARFNALLHDWVMSTLLAAARGTQRSEVRHQAELALGKLNDVGSEGAQGFTAVTAAAHIRTAVADVDDRLPVTVREDPDGGDRYFPAEPIQVLGAAVAEAVRNSVIHAGAHAARTVSLRFDEGRITVVVTDDGRGFDPAKVPSHRLGLAVSIVERVRRLPGGEVEVRSRPGAGTRIHLSWRAVER</sequence>
<dbReference type="EMBL" id="NGAF01000019">
    <property type="protein sequence ID" value="OXR41515.1"/>
    <property type="molecule type" value="Genomic_DNA"/>
</dbReference>
<dbReference type="SMART" id="SM00387">
    <property type="entry name" value="HATPase_c"/>
    <property type="match status" value="1"/>
</dbReference>
<evidence type="ECO:0000259" key="5">
    <source>
        <dbReference type="SMART" id="SM00387"/>
    </source>
</evidence>
<accession>A0A231GY60</accession>
<evidence type="ECO:0000256" key="3">
    <source>
        <dbReference type="ARBA" id="ARBA00023012"/>
    </source>
</evidence>
<dbReference type="InterPro" id="IPR003594">
    <property type="entry name" value="HATPase_dom"/>
</dbReference>
<gene>
    <name evidence="6" type="ORF">B7C42_06407</name>
</gene>
<name>A0A231GY60_9NOCA</name>
<dbReference type="CDD" id="cd16917">
    <property type="entry name" value="HATPase_UhpB-NarQ-NarX-like"/>
    <property type="match status" value="1"/>
</dbReference>
<keyword evidence="4" id="KW-0812">Transmembrane</keyword>
<reference evidence="6 7" key="1">
    <citation type="submission" date="2017-07" db="EMBL/GenBank/DDBJ databases">
        <title>First draft Genome Sequence of Nocardia cerradoensis isolated from human infection.</title>
        <authorList>
            <person name="Carrasco G."/>
        </authorList>
    </citation>
    <scope>NUCLEOTIDE SEQUENCE [LARGE SCALE GENOMIC DNA]</scope>
    <source>
        <strain evidence="6 7">CNM20130759</strain>
    </source>
</reference>
<keyword evidence="1" id="KW-0808">Transferase</keyword>
<dbReference type="InterPro" id="IPR050482">
    <property type="entry name" value="Sensor_HK_TwoCompSys"/>
</dbReference>